<keyword evidence="9 14" id="KW-1133">Transmembrane helix</keyword>
<dbReference type="GO" id="GO:0009506">
    <property type="term" value="C:plasmodesma"/>
    <property type="evidence" value="ECO:0007669"/>
    <property type="project" value="TreeGrafter"/>
</dbReference>
<dbReference type="Pfam" id="PF07714">
    <property type="entry name" value="PK_Tyr_Ser-Thr"/>
    <property type="match status" value="1"/>
</dbReference>
<organism evidence="17 18">
    <name type="scientific">Morus notabilis</name>
    <dbReference type="NCBI Taxonomy" id="981085"/>
    <lineage>
        <taxon>Eukaryota</taxon>
        <taxon>Viridiplantae</taxon>
        <taxon>Streptophyta</taxon>
        <taxon>Embryophyta</taxon>
        <taxon>Tracheophyta</taxon>
        <taxon>Spermatophyta</taxon>
        <taxon>Magnoliopsida</taxon>
        <taxon>eudicotyledons</taxon>
        <taxon>Gunneridae</taxon>
        <taxon>Pentapetalae</taxon>
        <taxon>rosids</taxon>
        <taxon>fabids</taxon>
        <taxon>Rosales</taxon>
        <taxon>Moraceae</taxon>
        <taxon>Moreae</taxon>
        <taxon>Morus</taxon>
    </lineage>
</organism>
<dbReference type="AlphaFoldDB" id="W9RC49"/>
<protein>
    <submittedName>
        <fullName evidence="17">Putative receptor-like protein kinase</fullName>
    </submittedName>
</protein>
<keyword evidence="2" id="KW-0723">Serine/threonine-protein kinase</keyword>
<dbReference type="GO" id="GO:0004674">
    <property type="term" value="F:protein serine/threonine kinase activity"/>
    <property type="evidence" value="ECO:0007669"/>
    <property type="project" value="UniProtKB-KW"/>
</dbReference>
<evidence type="ECO:0000256" key="9">
    <source>
        <dbReference type="ARBA" id="ARBA00022989"/>
    </source>
</evidence>
<evidence type="ECO:0000256" key="11">
    <source>
        <dbReference type="ARBA" id="ARBA00023180"/>
    </source>
</evidence>
<dbReference type="InterPro" id="IPR024788">
    <property type="entry name" value="Malectin-like_Carb-bd_dom"/>
</dbReference>
<accession>W9RC49</accession>
<evidence type="ECO:0000256" key="15">
    <source>
        <dbReference type="SAM" id="SignalP"/>
    </source>
</evidence>
<evidence type="ECO:0000313" key="17">
    <source>
        <dbReference type="EMBL" id="EXB81599.1"/>
    </source>
</evidence>
<evidence type="ECO:0000256" key="6">
    <source>
        <dbReference type="ARBA" id="ARBA00022741"/>
    </source>
</evidence>
<feature type="binding site" evidence="12">
    <location>
        <position position="496"/>
    </location>
    <ligand>
        <name>ATP</name>
        <dbReference type="ChEBI" id="CHEBI:30616"/>
    </ligand>
</feature>
<dbReference type="InterPro" id="IPR011009">
    <property type="entry name" value="Kinase-like_dom_sf"/>
</dbReference>
<dbReference type="GO" id="GO:0004714">
    <property type="term" value="F:transmembrane receptor protein tyrosine kinase activity"/>
    <property type="evidence" value="ECO:0007669"/>
    <property type="project" value="InterPro"/>
</dbReference>
<dbReference type="PANTHER" id="PTHR27003:SF59">
    <property type="entry name" value="PROTEIN KINASE DOMAIN-CONTAINING PROTEIN"/>
    <property type="match status" value="1"/>
</dbReference>
<feature type="domain" description="Protein kinase" evidence="16">
    <location>
        <begin position="469"/>
        <end position="761"/>
    </location>
</feature>
<dbReference type="Gene3D" id="2.60.120.430">
    <property type="entry name" value="Galactose-binding lectin"/>
    <property type="match status" value="2"/>
</dbReference>
<dbReference type="SUPFAM" id="SSF56112">
    <property type="entry name" value="Protein kinase-like (PK-like)"/>
    <property type="match status" value="1"/>
</dbReference>
<dbReference type="Gene3D" id="1.10.510.10">
    <property type="entry name" value="Transferase(Phosphotransferase) domain 1"/>
    <property type="match status" value="1"/>
</dbReference>
<dbReference type="CDD" id="cd14066">
    <property type="entry name" value="STKc_IRAK"/>
    <property type="match status" value="1"/>
</dbReference>
<evidence type="ECO:0000256" key="8">
    <source>
        <dbReference type="ARBA" id="ARBA00022840"/>
    </source>
</evidence>
<dbReference type="InterPro" id="IPR045272">
    <property type="entry name" value="ANXUR1/2-like"/>
</dbReference>
<evidence type="ECO:0000256" key="3">
    <source>
        <dbReference type="ARBA" id="ARBA00022679"/>
    </source>
</evidence>
<keyword evidence="8 12" id="KW-0067">ATP-binding</keyword>
<evidence type="ECO:0000256" key="14">
    <source>
        <dbReference type="SAM" id="Phobius"/>
    </source>
</evidence>
<dbReference type="STRING" id="981085.W9RC49"/>
<evidence type="ECO:0000256" key="13">
    <source>
        <dbReference type="SAM" id="MobiDB-lite"/>
    </source>
</evidence>
<dbReference type="GO" id="GO:0005886">
    <property type="term" value="C:plasma membrane"/>
    <property type="evidence" value="ECO:0007669"/>
    <property type="project" value="TreeGrafter"/>
</dbReference>
<keyword evidence="17" id="KW-0675">Receptor</keyword>
<name>W9RC49_9ROSA</name>
<sequence>MLRFQLFLLLHLLKLSSLELIVSSNYSKPDKYFINCGSNSNTSISDDRIFVGDLDPPFSLSFGRSKDVKDTNPSNNTPSLYRTARISDRPFSYELRLSNHNRTHVVRLHFFSFSTRRINLSVAVFDVSTSGLSLLSNFTVGDRTGIVLIEEFLVTVKEGLLRLCFVPSQKLSPLAFVNAIEVFPTPDNFISDSASLVTSVASNSGNKNYTGLLSLVLHPVHRINVGGPTITPETDTLWRKWLPDEDFLSNSEAARKSQFFSGKLAWHNGVTEYTAPESIFRTAKVLNVNSNFFKMRWRFPVKESVAHHLVRVHFCYYINASVNFLEFSLFIFRNFEKLVNPFKETNEFASPFYYDFVVDSSGSPFINVSIGLKLEKFSSSTDLTPFLNGLEIFEMQKKTGIVLSHNQLKKNNNIMLAGVCVACVVVFMGISISGFLVLKSKKTKPDRSTKLNLKLKISLSDIQRATRKFDEKLVVGQGGFGKVYKGNHKGMNVAVKWVERGHGTVKRGESDDGQGLHEFKSEIRVLSQIRHKHLVSLIGYCDDKYEMILVYEFMEKGTLREHLYDTQSKAQKPSMKPKLSWEQRLEICIGPAKGLNYLHTSSSEVIIHRDVKSSNILLDENYVAKVADFGLSKAGPPDPNNESIDLKGSFGYFDPEYIRSSQYTVKSDVYSFGVVLLEVLCARPAIFTLSEEQDTVSLAKWGILWRRKGQLEKIIDPLLVGEIHPESLKVVGEIAEKCLKESGSERPTMQEVEWHLNHALQLQRNQATKGPFDDDTSTKASPVSAS</sequence>
<evidence type="ECO:0000256" key="5">
    <source>
        <dbReference type="ARBA" id="ARBA00022729"/>
    </source>
</evidence>
<evidence type="ECO:0000256" key="10">
    <source>
        <dbReference type="ARBA" id="ARBA00023136"/>
    </source>
</evidence>
<dbReference type="OrthoDB" id="1928639at2759"/>
<gene>
    <name evidence="17" type="ORF">L484_014083</name>
</gene>
<feature type="transmembrane region" description="Helical" evidence="14">
    <location>
        <begin position="414"/>
        <end position="438"/>
    </location>
</feature>
<keyword evidence="4 14" id="KW-0812">Transmembrane</keyword>
<evidence type="ECO:0000256" key="2">
    <source>
        <dbReference type="ARBA" id="ARBA00022527"/>
    </source>
</evidence>
<dbReference type="Proteomes" id="UP000030645">
    <property type="component" value="Unassembled WGS sequence"/>
</dbReference>
<dbReference type="eggNOG" id="KOG1187">
    <property type="taxonomic scope" value="Eukaryota"/>
</dbReference>
<evidence type="ECO:0000256" key="7">
    <source>
        <dbReference type="ARBA" id="ARBA00022777"/>
    </source>
</evidence>
<keyword evidence="7 17" id="KW-0418">Kinase</keyword>
<dbReference type="EMBL" id="KE344847">
    <property type="protein sequence ID" value="EXB81599.1"/>
    <property type="molecule type" value="Genomic_DNA"/>
</dbReference>
<keyword evidence="3" id="KW-0808">Transferase</keyword>
<evidence type="ECO:0000259" key="16">
    <source>
        <dbReference type="PROSITE" id="PS50011"/>
    </source>
</evidence>
<dbReference type="Gene3D" id="3.30.200.20">
    <property type="entry name" value="Phosphorylase Kinase, domain 1"/>
    <property type="match status" value="1"/>
</dbReference>
<feature type="signal peptide" evidence="15">
    <location>
        <begin position="1"/>
        <end position="18"/>
    </location>
</feature>
<feature type="region of interest" description="Disordered" evidence="13">
    <location>
        <begin position="765"/>
        <end position="786"/>
    </location>
</feature>
<dbReference type="GO" id="GO:0005524">
    <property type="term" value="F:ATP binding"/>
    <property type="evidence" value="ECO:0007669"/>
    <property type="project" value="UniProtKB-UniRule"/>
</dbReference>
<evidence type="ECO:0000313" key="18">
    <source>
        <dbReference type="Proteomes" id="UP000030645"/>
    </source>
</evidence>
<dbReference type="PANTHER" id="PTHR27003">
    <property type="entry name" value="OS07G0166700 PROTEIN"/>
    <property type="match status" value="1"/>
</dbReference>
<feature type="chain" id="PRO_5004928501" evidence="15">
    <location>
        <begin position="19"/>
        <end position="786"/>
    </location>
</feature>
<dbReference type="InterPro" id="IPR017441">
    <property type="entry name" value="Protein_kinase_ATP_BS"/>
</dbReference>
<keyword evidence="5 15" id="KW-0732">Signal</keyword>
<evidence type="ECO:0000256" key="12">
    <source>
        <dbReference type="PROSITE-ProRule" id="PRU10141"/>
    </source>
</evidence>
<dbReference type="KEGG" id="mnt:21397233"/>
<dbReference type="InterPro" id="IPR008271">
    <property type="entry name" value="Ser/Thr_kinase_AS"/>
</dbReference>
<keyword evidence="10 14" id="KW-0472">Membrane</keyword>
<evidence type="ECO:0000256" key="4">
    <source>
        <dbReference type="ARBA" id="ARBA00022692"/>
    </source>
</evidence>
<comment type="subcellular location">
    <subcellularLocation>
        <location evidence="1">Membrane</location>
        <topology evidence="1">Single-pass type I membrane protein</topology>
    </subcellularLocation>
</comment>
<keyword evidence="6 12" id="KW-0547">Nucleotide-binding</keyword>
<keyword evidence="18" id="KW-1185">Reference proteome</keyword>
<dbReference type="InterPro" id="IPR000719">
    <property type="entry name" value="Prot_kinase_dom"/>
</dbReference>
<dbReference type="InterPro" id="IPR001245">
    <property type="entry name" value="Ser-Thr/Tyr_kinase_cat_dom"/>
</dbReference>
<dbReference type="FunFam" id="3.30.200.20:FF:000039">
    <property type="entry name" value="receptor-like protein kinase FERONIA"/>
    <property type="match status" value="1"/>
</dbReference>
<dbReference type="PROSITE" id="PS00108">
    <property type="entry name" value="PROTEIN_KINASE_ST"/>
    <property type="match status" value="1"/>
</dbReference>
<dbReference type="FunFam" id="1.10.510.10:FF:000252">
    <property type="entry name" value="Receptor-like protein kinase FERONIA"/>
    <property type="match status" value="1"/>
</dbReference>
<reference evidence="18" key="1">
    <citation type="submission" date="2013-01" db="EMBL/GenBank/DDBJ databases">
        <title>Draft Genome Sequence of a Mulberry Tree, Morus notabilis C.K. Schneid.</title>
        <authorList>
            <person name="He N."/>
            <person name="Zhao S."/>
        </authorList>
    </citation>
    <scope>NUCLEOTIDE SEQUENCE</scope>
</reference>
<keyword evidence="11" id="KW-0325">Glycoprotein</keyword>
<evidence type="ECO:0000256" key="1">
    <source>
        <dbReference type="ARBA" id="ARBA00004479"/>
    </source>
</evidence>
<dbReference type="SMART" id="SM00220">
    <property type="entry name" value="S_TKc"/>
    <property type="match status" value="1"/>
</dbReference>
<dbReference type="PROSITE" id="PS50011">
    <property type="entry name" value="PROTEIN_KINASE_DOM"/>
    <property type="match status" value="1"/>
</dbReference>
<dbReference type="PROSITE" id="PS00107">
    <property type="entry name" value="PROTEIN_KINASE_ATP"/>
    <property type="match status" value="1"/>
</dbReference>
<proteinExistence type="predicted"/>
<dbReference type="Pfam" id="PF12819">
    <property type="entry name" value="Malectin_like"/>
    <property type="match status" value="1"/>
</dbReference>